<dbReference type="GO" id="GO:0003677">
    <property type="term" value="F:DNA binding"/>
    <property type="evidence" value="ECO:0007669"/>
    <property type="project" value="InterPro"/>
</dbReference>
<dbReference type="Pfam" id="PF05443">
    <property type="entry name" value="ROS_MUCR"/>
    <property type="match status" value="1"/>
</dbReference>
<evidence type="ECO:0000313" key="4">
    <source>
        <dbReference type="Proteomes" id="UP000593663"/>
    </source>
</evidence>
<dbReference type="KEGG" id="sbar:H5V43_03845"/>
<dbReference type="Gene3D" id="1.10.10.1550">
    <property type="entry name" value="ROS/MUCR transcriptional regulator protein"/>
    <property type="match status" value="1"/>
</dbReference>
<feature type="region of interest" description="Disordered" evidence="2">
    <location>
        <begin position="143"/>
        <end position="243"/>
    </location>
</feature>
<dbReference type="GO" id="GO:0006355">
    <property type="term" value="P:regulation of DNA-templated transcription"/>
    <property type="evidence" value="ECO:0007669"/>
    <property type="project" value="InterPro"/>
</dbReference>
<evidence type="ECO:0000256" key="2">
    <source>
        <dbReference type="SAM" id="MobiDB-lite"/>
    </source>
</evidence>
<dbReference type="InterPro" id="IPR041920">
    <property type="entry name" value="ROS/MUCR_sf"/>
</dbReference>
<dbReference type="GO" id="GO:0008270">
    <property type="term" value="F:zinc ion binding"/>
    <property type="evidence" value="ECO:0007669"/>
    <property type="project" value="InterPro"/>
</dbReference>
<dbReference type="EMBL" id="CP060035">
    <property type="protein sequence ID" value="QOT72289.1"/>
    <property type="molecule type" value="Genomic_DNA"/>
</dbReference>
<reference evidence="4" key="1">
    <citation type="submission" date="2020-08" db="EMBL/GenBank/DDBJ databases">
        <title>Complete genome sequence of Sphingobium barthaii strain KK22, a high-molecular-weight polycyclic aromatic hydrocarbon-degrading soil bacterium.</title>
        <authorList>
            <person name="Mori J.F."/>
            <person name="Kanaly R.A."/>
        </authorList>
    </citation>
    <scope>NUCLEOTIDE SEQUENCE [LARGE SCALE GENOMIC DNA]</scope>
    <source>
        <strain evidence="4">KK22</strain>
    </source>
</reference>
<organism evidence="3 4">
    <name type="scientific">Sphingobium fuliginis (strain ATCC 27551)</name>
    <dbReference type="NCBI Taxonomy" id="336203"/>
    <lineage>
        <taxon>Bacteria</taxon>
        <taxon>Pseudomonadati</taxon>
        <taxon>Pseudomonadota</taxon>
        <taxon>Alphaproteobacteria</taxon>
        <taxon>Sphingomonadales</taxon>
        <taxon>Sphingomonadaceae</taxon>
        <taxon>Sphingobium</taxon>
    </lineage>
</organism>
<evidence type="ECO:0000256" key="1">
    <source>
        <dbReference type="ARBA" id="ARBA00007031"/>
    </source>
</evidence>
<sequence length="243" mass="25600">MADAETPDLTTLTVQLLSAYVSNNLVPSTELAGLIQSTRTALSGDVAAVEPAVPEFAPATTARKSLASRDHILSMIDGKPYKTLKRHLSTNGLTPAEYRDRYKLPKDYPMVAPGYSEQRREVAKRLGLGRKPAAPAVVVSESEEAPAPVETAQKAPAVKKPRVAKAKSAVPAKDVGLKAGRKPKKSAAAVPAVSAAETNEAIVKPTRRRKAKTEPAAQDAAAEPAAKPRRGRKAAVEAVSEAS</sequence>
<dbReference type="RefSeq" id="WP_025546395.1">
    <property type="nucleotide sequence ID" value="NZ_BATN01000001.1"/>
</dbReference>
<comment type="similarity">
    <text evidence="1">Belongs to the ros/MucR family.</text>
</comment>
<feature type="compositionally biased region" description="Low complexity" evidence="2">
    <location>
        <begin position="186"/>
        <end position="196"/>
    </location>
</feature>
<name>A0A7M2GK11_SPHSA</name>
<evidence type="ECO:0000313" key="3">
    <source>
        <dbReference type="EMBL" id="QOT72289.1"/>
    </source>
</evidence>
<dbReference type="AlphaFoldDB" id="A0A7M2GK11"/>
<protein>
    <submittedName>
        <fullName evidence="3">MucR family transcriptional regulator</fullName>
    </submittedName>
</protein>
<feature type="compositionally biased region" description="Low complexity" evidence="2">
    <location>
        <begin position="214"/>
        <end position="225"/>
    </location>
</feature>
<accession>A0A7M2GK11</accession>
<proteinExistence type="inferred from homology"/>
<gene>
    <name evidence="3" type="ORF">H5V43_03845</name>
</gene>
<dbReference type="InterPro" id="IPR008807">
    <property type="entry name" value="ROS_MUCR"/>
</dbReference>
<dbReference type="Proteomes" id="UP000593663">
    <property type="component" value="Chromosome 1"/>
</dbReference>